<dbReference type="PANTHER" id="PTHR34819:SF3">
    <property type="entry name" value="CELL SURFACE PROTEIN"/>
    <property type="match status" value="1"/>
</dbReference>
<feature type="domain" description="DUF11" evidence="1">
    <location>
        <begin position="1003"/>
        <end position="1102"/>
    </location>
</feature>
<dbReference type="InterPro" id="IPR051172">
    <property type="entry name" value="Chlamydia_OmcB"/>
</dbReference>
<feature type="domain" description="DUF11" evidence="1">
    <location>
        <begin position="484"/>
        <end position="585"/>
    </location>
</feature>
<dbReference type="Proteomes" id="UP000615455">
    <property type="component" value="Unassembled WGS sequence"/>
</dbReference>
<dbReference type="InterPro" id="IPR008966">
    <property type="entry name" value="Adhesion_dom_sf"/>
</dbReference>
<reference evidence="3" key="1">
    <citation type="journal article" date="2019" name="Int. J. Syst. Evol. Microbiol.">
        <title>The Global Catalogue of Microorganisms (GCM) 10K type strain sequencing project: providing services to taxonomists for standard genome sequencing and annotation.</title>
        <authorList>
            <consortium name="The Broad Institute Genomics Platform"/>
            <consortium name="The Broad Institute Genome Sequencing Center for Infectious Disease"/>
            <person name="Wu L."/>
            <person name="Ma J."/>
        </authorList>
    </citation>
    <scope>NUCLEOTIDE SEQUENCE [LARGE SCALE GENOMIC DNA]</scope>
    <source>
        <strain evidence="3">CGMCC 1.15043</strain>
    </source>
</reference>
<keyword evidence="3" id="KW-1185">Reference proteome</keyword>
<dbReference type="NCBIfam" id="TIGR01451">
    <property type="entry name" value="B_ant_repeat"/>
    <property type="match status" value="10"/>
</dbReference>
<dbReference type="Pfam" id="PF01345">
    <property type="entry name" value="DUF11"/>
    <property type="match status" value="8"/>
</dbReference>
<dbReference type="InterPro" id="IPR001434">
    <property type="entry name" value="OmcB-like_DUF11"/>
</dbReference>
<dbReference type="Gene3D" id="2.60.40.740">
    <property type="match status" value="6"/>
</dbReference>
<accession>A0ABQ2BV53</accession>
<feature type="domain" description="DUF11" evidence="1">
    <location>
        <begin position="614"/>
        <end position="715"/>
    </location>
</feature>
<protein>
    <recommendedName>
        <fullName evidence="1">DUF11 domain-containing protein</fullName>
    </recommendedName>
</protein>
<feature type="domain" description="DUF11" evidence="1">
    <location>
        <begin position="1390"/>
        <end position="1491"/>
    </location>
</feature>
<evidence type="ECO:0000313" key="3">
    <source>
        <dbReference type="Proteomes" id="UP000615455"/>
    </source>
</evidence>
<comment type="caution">
    <text evidence="2">The sequence shown here is derived from an EMBL/GenBank/DDBJ whole genome shotgun (WGS) entry which is preliminary data.</text>
</comment>
<gene>
    <name evidence="2" type="ORF">GCM10008018_17910</name>
</gene>
<feature type="domain" description="DUF11" evidence="1">
    <location>
        <begin position="353"/>
        <end position="439"/>
    </location>
</feature>
<feature type="domain" description="DUF11" evidence="1">
    <location>
        <begin position="1131"/>
        <end position="1219"/>
    </location>
</feature>
<dbReference type="RefSeq" id="WP_189010445.1">
    <property type="nucleotide sequence ID" value="NZ_BMHE01000006.1"/>
</dbReference>
<dbReference type="SUPFAM" id="SSF49401">
    <property type="entry name" value="Bacterial adhesins"/>
    <property type="match status" value="1"/>
</dbReference>
<feature type="domain" description="DUF11" evidence="1">
    <location>
        <begin position="1261"/>
        <end position="1360"/>
    </location>
</feature>
<proteinExistence type="predicted"/>
<name>A0ABQ2BV53_9BACL</name>
<dbReference type="PANTHER" id="PTHR34819">
    <property type="entry name" value="LARGE CYSTEINE-RICH PERIPLASMIC PROTEIN OMCB"/>
    <property type="match status" value="1"/>
</dbReference>
<evidence type="ECO:0000259" key="1">
    <source>
        <dbReference type="Pfam" id="PF01345"/>
    </source>
</evidence>
<dbReference type="EMBL" id="BMHE01000006">
    <property type="protein sequence ID" value="GGI46601.1"/>
    <property type="molecule type" value="Genomic_DNA"/>
</dbReference>
<feature type="domain" description="DUF11" evidence="1">
    <location>
        <begin position="870"/>
        <end position="989"/>
    </location>
</feature>
<evidence type="ECO:0000313" key="2">
    <source>
        <dbReference type="EMBL" id="GGI46601.1"/>
    </source>
</evidence>
<sequence length="1651" mass="171180">MAFIERYVINENGAVTFTGNTLGLSRSGTTGVPGVVDSIGGYITTDITQQFGSYPPGTTNVFQNNSSSAVLSFPTGSTVLYAELIWGGTYIDNGEDNSAFINDAVNFISPAGSNAVLPDPTTSFEVLLSTASGFPNTFAYVRSADVTDLVFAGGAGTYTTGGVVGTLSIPDPTSNNAGWTLGVVYQNASLPLRNLSLRVTADVIRSTSGPVSVVVNGFATPFTGPLSGRALFGAQEGDANKSGDQALFGPTSSSQTALSGPNNFSTNFFASQINGDDGTLNTLGTFGNRNQINGTPGTNIVGGRQGWDITNVDISSTLVNTQTSAVLTLTTSGDGYLVNSNAIQVAINMPAITVIKNSDHAEAIVGDTITYTVDVENTSLSDATSVMFFDNIPDGSTFIMNSVTVDGIAQPDSDPTTGVFLNVIAANTMVTVTFQVEVTSLPVPPRLFDQAKIGYTAPTVPGGPVITNMVPSNAVVIPIYQPSVTITKSANSANALIGDTVTYTLTVLNTGNIDAFTTVTDSIPAGSNFVTGSVTVNGLSEPAASPETGISVGNISPDNSVTVTFQVIVVGIPRGFILTNQSTTTFTAQLPDERIIQGSATSNPVYIPVSTPEIHVAKTANVPDAIVGDTITYTVVVTNADSENANNLIFYDAISPGSVFISGSLTLNGVVQPAADPSIGVQIGTLAPGASDTITFSTIVVALPNPPQLTDQAELTFTSGPFEVSSFSEPLVIPVYQPIITTVKTVAPSFTVVGQTINYQFTVRNTGNIAALATLTDTIDPNASFVPGSVLINNISQPAADPSIGIPLGSLVPGGVIQVEFQVTVNTLPLTQQISNQGITSYTFTPPDGRIIPGTSPSNEVIIPISAPNLTVNKVANATDAVEGDIITYTLSILNNDEDPVTSVILTDPIPAGSVFIPGSVIVDGIAVSGADPSKGVSIGTIPANGQSILSFQVSVTSLSPPIPSRFFLTNQASVSFTSGTFNDISLSNIVNIRVYQPYIRSVKSASQAAATVGDLITYFITVSNTGNFNADVILTDPLPNGQTFIPNSVLINGNHWSGANPVTGIHIGTVQPGFPITVTFVTRVIDLPNPPLLTNQATANYTFNPPDGRVIPGSVTSNTVTIPVNADNIITVTKSTDAIDAVANDSITYSILIQNNEPTPITNIILTDFVPSGTLFIPGSAELNGVALPSADPAAGIAVGEIDAFDAATVVFQVKVSDSIPPLPVSLILSNQAIVNFTSGVFTAVALSNIFNTPVYLPAIVIVKSSSSSTTQIGGIVQYHFNVTNKGNIAANVTLTDPIPTGSTFAAGSVIVNGISFSEADPAAGIPLGNIQPGTTILVIFSVQVTSSISNTNLVNQATGNFTYQPPDGRVLTGTTVSNVVTVPVIDPDIIVTKQADKQQASLGEIITYTINIANSEATTNLINVTDPIPQGTRFVTNSVTIGGVSAPNMNPASGIIIAALAPGQTTTITFQVLVISTPTSGFIMNQAIAVYTPVQGGTSETTQSNPVRIPVRTPPIAIRKSIIQNEFSVEVGSILGYNITIQNTSQLPLIDTLLTDILQAESTLLPNSITVNHTYLENVDVELGLALGTIAVGSTVTLQFNVIVNKLPASQKLVNQAILSFQFLLYEGTKIPSSLASNKTIISVTESEE</sequence>
<organism evidence="2 3">
    <name type="scientific">Paenibacillus marchantiophytorum</name>
    <dbReference type="NCBI Taxonomy" id="1619310"/>
    <lineage>
        <taxon>Bacteria</taxon>
        <taxon>Bacillati</taxon>
        <taxon>Bacillota</taxon>
        <taxon>Bacilli</taxon>
        <taxon>Bacillales</taxon>
        <taxon>Paenibacillaceae</taxon>
        <taxon>Paenibacillus</taxon>
    </lineage>
</organism>
<dbReference type="InterPro" id="IPR047589">
    <property type="entry name" value="DUF11_rpt"/>
</dbReference>